<keyword evidence="3" id="KW-0862">Zinc</keyword>
<dbReference type="InterPro" id="IPR007529">
    <property type="entry name" value="Znf_HIT"/>
</dbReference>
<dbReference type="GO" id="GO:0008270">
    <property type="term" value="F:zinc ion binding"/>
    <property type="evidence" value="ECO:0007669"/>
    <property type="project" value="UniProtKB-UniRule"/>
</dbReference>
<feature type="region of interest" description="Disordered" evidence="5">
    <location>
        <begin position="1"/>
        <end position="33"/>
    </location>
</feature>
<reference evidence="8" key="1">
    <citation type="submission" date="2023-01" db="EMBL/GenBank/DDBJ databases">
        <title>Key to firefly adult light organ development and bioluminescence: homeobox transcription factors regulate luciferase expression and transportation to peroxisome.</title>
        <authorList>
            <person name="Fu X."/>
        </authorList>
    </citation>
    <scope>NUCLEOTIDE SEQUENCE [LARGE SCALE GENOMIC DNA]</scope>
</reference>
<sequence>MIEALNSNVGPGFGTTQEHRPELTVTSDRVLPAPGTSPKLGSCEVCARNEAKYTCPRCEVKTCCLQCTKIHKLELECSRVRDRTKFIPINKFTNMDLSSDYRLLEEITRSVELLKKNRDKRATRVNQELPNNTVLTRELSPVMNKLSYFDAKKKVDTMVTPSTSFAQVATAPARMPIQAVQEIGPEIKSIDVKELERELLPRLVDALKAVFALRKDSTEEVTSTKLTLDINRENKKRKDDKRTPPEEKGCIEGSQPSFSQQKDINMVKKPKGWPKGKTRKPRDESQDSLRSRSTSRESTHKGG</sequence>
<dbReference type="Proteomes" id="UP001353858">
    <property type="component" value="Unassembled WGS sequence"/>
</dbReference>
<dbReference type="GO" id="GO:0000492">
    <property type="term" value="P:box C/D snoRNP assembly"/>
    <property type="evidence" value="ECO:0007669"/>
    <property type="project" value="TreeGrafter"/>
</dbReference>
<evidence type="ECO:0000256" key="5">
    <source>
        <dbReference type="SAM" id="MobiDB-lite"/>
    </source>
</evidence>
<keyword evidence="8" id="KW-1185">Reference proteome</keyword>
<evidence type="ECO:0000259" key="6">
    <source>
        <dbReference type="PROSITE" id="PS51083"/>
    </source>
</evidence>
<accession>A0AAN7SLB9</accession>
<dbReference type="GO" id="GO:0048254">
    <property type="term" value="P:snoRNA localization"/>
    <property type="evidence" value="ECO:0007669"/>
    <property type="project" value="TreeGrafter"/>
</dbReference>
<feature type="region of interest" description="Disordered" evidence="5">
    <location>
        <begin position="232"/>
        <end position="303"/>
    </location>
</feature>
<evidence type="ECO:0000313" key="8">
    <source>
        <dbReference type="Proteomes" id="UP001353858"/>
    </source>
</evidence>
<feature type="compositionally biased region" description="Basic and acidic residues" evidence="5">
    <location>
        <begin position="232"/>
        <end position="250"/>
    </location>
</feature>
<evidence type="ECO:0000313" key="7">
    <source>
        <dbReference type="EMBL" id="KAK4873583.1"/>
    </source>
</evidence>
<evidence type="ECO:0000256" key="2">
    <source>
        <dbReference type="ARBA" id="ARBA00022771"/>
    </source>
</evidence>
<dbReference type="GO" id="GO:0000463">
    <property type="term" value="P:maturation of LSU-rRNA from tricistronic rRNA transcript (SSU-rRNA, 5.8S rRNA, LSU-rRNA)"/>
    <property type="evidence" value="ECO:0007669"/>
    <property type="project" value="TreeGrafter"/>
</dbReference>
<dbReference type="PANTHER" id="PTHR13483">
    <property type="entry name" value="BOX C_D SNORNA PROTEIN 1-RELATED"/>
    <property type="match status" value="1"/>
</dbReference>
<organism evidence="7 8">
    <name type="scientific">Aquatica leii</name>
    <dbReference type="NCBI Taxonomy" id="1421715"/>
    <lineage>
        <taxon>Eukaryota</taxon>
        <taxon>Metazoa</taxon>
        <taxon>Ecdysozoa</taxon>
        <taxon>Arthropoda</taxon>
        <taxon>Hexapoda</taxon>
        <taxon>Insecta</taxon>
        <taxon>Pterygota</taxon>
        <taxon>Neoptera</taxon>
        <taxon>Endopterygota</taxon>
        <taxon>Coleoptera</taxon>
        <taxon>Polyphaga</taxon>
        <taxon>Elateriformia</taxon>
        <taxon>Elateroidea</taxon>
        <taxon>Lampyridae</taxon>
        <taxon>Luciolinae</taxon>
        <taxon>Aquatica</taxon>
    </lineage>
</organism>
<dbReference type="PANTHER" id="PTHR13483:SF3">
    <property type="entry name" value="BOX C_D SNORNA PROTEIN 1"/>
    <property type="match status" value="1"/>
</dbReference>
<proteinExistence type="predicted"/>
<dbReference type="Gene3D" id="3.30.60.190">
    <property type="match status" value="1"/>
</dbReference>
<evidence type="ECO:0000256" key="3">
    <source>
        <dbReference type="ARBA" id="ARBA00022833"/>
    </source>
</evidence>
<dbReference type="CDD" id="cd23023">
    <property type="entry name" value="zf-HIT_BCD1"/>
    <property type="match status" value="1"/>
</dbReference>
<comment type="caution">
    <text evidence="7">The sequence shown here is derived from an EMBL/GenBank/DDBJ whole genome shotgun (WGS) entry which is preliminary data.</text>
</comment>
<evidence type="ECO:0000256" key="1">
    <source>
        <dbReference type="ARBA" id="ARBA00022723"/>
    </source>
</evidence>
<feature type="domain" description="HIT-type" evidence="6">
    <location>
        <begin position="43"/>
        <end position="77"/>
    </location>
</feature>
<dbReference type="AlphaFoldDB" id="A0AAN7SLB9"/>
<dbReference type="GO" id="GO:0005634">
    <property type="term" value="C:nucleus"/>
    <property type="evidence" value="ECO:0007669"/>
    <property type="project" value="TreeGrafter"/>
</dbReference>
<protein>
    <recommendedName>
        <fullName evidence="6">HIT-type domain-containing protein</fullName>
    </recommendedName>
</protein>
<keyword evidence="1" id="KW-0479">Metal-binding</keyword>
<dbReference type="GO" id="GO:0070761">
    <property type="term" value="C:pre-snoRNP complex"/>
    <property type="evidence" value="ECO:0007669"/>
    <property type="project" value="TreeGrafter"/>
</dbReference>
<feature type="compositionally biased region" description="Basic residues" evidence="5">
    <location>
        <begin position="268"/>
        <end position="280"/>
    </location>
</feature>
<gene>
    <name evidence="7" type="ORF">RN001_012943</name>
</gene>
<feature type="compositionally biased region" description="Basic and acidic residues" evidence="5">
    <location>
        <begin position="281"/>
        <end position="303"/>
    </location>
</feature>
<keyword evidence="2 4" id="KW-0863">Zinc-finger</keyword>
<dbReference type="InterPro" id="IPR051639">
    <property type="entry name" value="BCD1"/>
</dbReference>
<feature type="compositionally biased region" description="Polar residues" evidence="5">
    <location>
        <begin position="254"/>
        <end position="263"/>
    </location>
</feature>
<dbReference type="EMBL" id="JARPUR010000006">
    <property type="protein sequence ID" value="KAK4873583.1"/>
    <property type="molecule type" value="Genomic_DNA"/>
</dbReference>
<dbReference type="PROSITE" id="PS51083">
    <property type="entry name" value="ZF_HIT"/>
    <property type="match status" value="1"/>
</dbReference>
<dbReference type="Pfam" id="PF04438">
    <property type="entry name" value="zf-HIT"/>
    <property type="match status" value="1"/>
</dbReference>
<dbReference type="SUPFAM" id="SSF144232">
    <property type="entry name" value="HIT/MYND zinc finger-like"/>
    <property type="match status" value="1"/>
</dbReference>
<evidence type="ECO:0000256" key="4">
    <source>
        <dbReference type="PROSITE-ProRule" id="PRU00453"/>
    </source>
</evidence>
<name>A0AAN7SLB9_9COLE</name>